<dbReference type="PROSITE" id="PS51007">
    <property type="entry name" value="CYTC"/>
    <property type="match status" value="1"/>
</dbReference>
<evidence type="ECO:0000256" key="10">
    <source>
        <dbReference type="SAM" id="Phobius"/>
    </source>
</evidence>
<keyword evidence="3 9" id="KW-0349">Heme</keyword>
<feature type="transmembrane region" description="Helical" evidence="10">
    <location>
        <begin position="416"/>
        <end position="435"/>
    </location>
</feature>
<evidence type="ECO:0000256" key="11">
    <source>
        <dbReference type="SAM" id="SignalP"/>
    </source>
</evidence>
<proteinExistence type="inferred from homology"/>
<dbReference type="EMBL" id="AP012273">
    <property type="protein sequence ID" value="BAO44375.1"/>
    <property type="molecule type" value="Genomic_DNA"/>
</dbReference>
<protein>
    <submittedName>
        <fullName evidence="13">High-affinity iron transporter</fullName>
    </submittedName>
</protein>
<evidence type="ECO:0000256" key="9">
    <source>
        <dbReference type="PROSITE-ProRule" id="PRU00433"/>
    </source>
</evidence>
<dbReference type="AlphaFoldDB" id="A0A7U6GIU0"/>
<feature type="transmembrane region" description="Helical" evidence="10">
    <location>
        <begin position="451"/>
        <end position="468"/>
    </location>
</feature>
<evidence type="ECO:0000256" key="4">
    <source>
        <dbReference type="ARBA" id="ARBA00022692"/>
    </source>
</evidence>
<evidence type="ECO:0000256" key="3">
    <source>
        <dbReference type="ARBA" id="ARBA00022617"/>
    </source>
</evidence>
<dbReference type="KEGG" id="tbn:TBH_C1452"/>
<dbReference type="PANTHER" id="PTHR31632:SF2">
    <property type="entry name" value="PLASMA MEMBRANE IRON PERMEASE"/>
    <property type="match status" value="1"/>
</dbReference>
<feature type="transmembrane region" description="Helical" evidence="10">
    <location>
        <begin position="379"/>
        <end position="404"/>
    </location>
</feature>
<feature type="transmembrane region" description="Helical" evidence="10">
    <location>
        <begin position="562"/>
        <end position="585"/>
    </location>
</feature>
<evidence type="ECO:0000256" key="7">
    <source>
        <dbReference type="ARBA" id="ARBA00023004"/>
    </source>
</evidence>
<keyword evidence="14" id="KW-1185">Reference proteome</keyword>
<feature type="domain" description="Cytochrome c" evidence="12">
    <location>
        <begin position="128"/>
        <end position="215"/>
    </location>
</feature>
<evidence type="ECO:0000259" key="12">
    <source>
        <dbReference type="PROSITE" id="PS51007"/>
    </source>
</evidence>
<dbReference type="GO" id="GO:0046872">
    <property type="term" value="F:metal ion binding"/>
    <property type="evidence" value="ECO:0007669"/>
    <property type="project" value="UniProtKB-KW"/>
</dbReference>
<feature type="signal peptide" evidence="11">
    <location>
        <begin position="1"/>
        <end position="24"/>
    </location>
</feature>
<keyword evidence="5 9" id="KW-0479">Metal-binding</keyword>
<dbReference type="GO" id="GO:0015093">
    <property type="term" value="F:ferrous iron transmembrane transporter activity"/>
    <property type="evidence" value="ECO:0007669"/>
    <property type="project" value="TreeGrafter"/>
</dbReference>
<dbReference type="InterPro" id="IPR036909">
    <property type="entry name" value="Cyt_c-like_dom_sf"/>
</dbReference>
<dbReference type="Pfam" id="PF03239">
    <property type="entry name" value="FTR1"/>
    <property type="match status" value="1"/>
</dbReference>
<reference evidence="13 14" key="1">
    <citation type="journal article" date="2014" name="PLoS ONE">
        <title>Physiological and genomic features of a novel sulfur-oxidizing gammaproteobacterium belonging to a previously uncultivated symbiotic lineage isolated from a hydrothermal vent.</title>
        <authorList>
            <person name="Nunoura T."/>
            <person name="Takaki Y."/>
            <person name="Kazama H."/>
            <person name="Kakuta J."/>
            <person name="Shimamura S."/>
            <person name="Makita H."/>
            <person name="Hirai M."/>
            <person name="Miyazaki M."/>
            <person name="Takai K."/>
        </authorList>
    </citation>
    <scope>NUCLEOTIDE SEQUENCE [LARGE SCALE GENOMIC DNA]</scope>
    <source>
        <strain evidence="13 14">Hiromi1</strain>
    </source>
</reference>
<comment type="subcellular location">
    <subcellularLocation>
        <location evidence="1">Membrane</location>
        <topology evidence="1">Multi-pass membrane protein</topology>
    </subcellularLocation>
</comment>
<keyword evidence="8 10" id="KW-0472">Membrane</keyword>
<organism evidence="13 14">
    <name type="scientific">Thiolapillus brandeum</name>
    <dbReference type="NCBI Taxonomy" id="1076588"/>
    <lineage>
        <taxon>Bacteria</taxon>
        <taxon>Pseudomonadati</taxon>
        <taxon>Pseudomonadota</taxon>
        <taxon>Gammaproteobacteria</taxon>
        <taxon>Chromatiales</taxon>
        <taxon>Sedimenticolaceae</taxon>
        <taxon>Thiolapillus</taxon>
    </lineage>
</organism>
<dbReference type="Pfam" id="PF00034">
    <property type="entry name" value="Cytochrom_C"/>
    <property type="match status" value="1"/>
</dbReference>
<evidence type="ECO:0000256" key="8">
    <source>
        <dbReference type="ARBA" id="ARBA00023136"/>
    </source>
</evidence>
<keyword evidence="4 10" id="KW-0812">Transmembrane</keyword>
<dbReference type="GO" id="GO:0009055">
    <property type="term" value="F:electron transfer activity"/>
    <property type="evidence" value="ECO:0007669"/>
    <property type="project" value="InterPro"/>
</dbReference>
<sequence length="643" mass="69191">MVGVMRALLLSLLIGFVTPVAVQANEPLQKVQQLVDYVGVDYHDAVSGGRILNATEYDEMLDFSGTLVDLSRELPNAPQVLAIQNKLTALDKLIQARGEAQEVSSLAGEIRQLLIQAYGLTVVPHKLPDLARGKALYSEQCTSCHGLEGQGNGVLAGTLNPSPTDFTDYDRYSERTVYGLYNTITHGVEGTAMQSYAALPDADRWALAFYVGQLAASAKYGEAAPDIEALDPQKIGAHGLTTMTPAEVTSKFGDKGAQLMAWLRSHPETVIGVEDSSGLAFARDTLQQSLAAYKTGDHKAAHDLAVTAYLEGFELMEGSLDAVDGDLRRRIEGGMTAYRGLIKKNAPYTELSNQVEHLNTLLTSAENKLASHSLSPATAYTSALVILLREGLEAILVIAALAAFLIKTGRRDGLRYLYLGTGAAFFLGLLTWYVSSNVITIGGAGRELTEGFAALFAAVMLFYVGFWLHSKTGAAQWKAFIHGSIEKALSKGTLWGLSGLAFIAVYREIFETVLFYQALWIQTGKAGQGMIFTGFLTAAGALLLIGWLILRYSTRLPLRQFFSVSGVFMFVLAIIFAGKGIAALQEAGKLPVSIVNFPSVEVLGIYPNLQGLGVQLTLVLVAVLLLWKGSKTSSGKQTRSSQA</sequence>
<keyword evidence="6 10" id="KW-1133">Transmembrane helix</keyword>
<name>A0A7U6GIU0_9GAMM</name>
<feature type="transmembrane region" description="Helical" evidence="10">
    <location>
        <begin position="526"/>
        <end position="550"/>
    </location>
</feature>
<dbReference type="InterPro" id="IPR009056">
    <property type="entry name" value="Cyt_c-like_dom"/>
</dbReference>
<evidence type="ECO:0000256" key="6">
    <source>
        <dbReference type="ARBA" id="ARBA00022989"/>
    </source>
</evidence>
<feature type="transmembrane region" description="Helical" evidence="10">
    <location>
        <begin position="488"/>
        <end position="506"/>
    </location>
</feature>
<dbReference type="GO" id="GO:0020037">
    <property type="term" value="F:heme binding"/>
    <property type="evidence" value="ECO:0007669"/>
    <property type="project" value="InterPro"/>
</dbReference>
<dbReference type="PANTHER" id="PTHR31632">
    <property type="entry name" value="IRON TRANSPORTER FTH1"/>
    <property type="match status" value="1"/>
</dbReference>
<comment type="similarity">
    <text evidence="2">Belongs to the oxidase-dependent Fe transporter (OFeT) (TC 9.A.10.1) family.</text>
</comment>
<keyword evidence="11" id="KW-0732">Signal</keyword>
<dbReference type="Proteomes" id="UP000031631">
    <property type="component" value="Chromosome"/>
</dbReference>
<feature type="transmembrane region" description="Helical" evidence="10">
    <location>
        <begin position="605"/>
        <end position="627"/>
    </location>
</feature>
<dbReference type="SUPFAM" id="SSF46626">
    <property type="entry name" value="Cytochrome c"/>
    <property type="match status" value="1"/>
</dbReference>
<evidence type="ECO:0000313" key="14">
    <source>
        <dbReference type="Proteomes" id="UP000031631"/>
    </source>
</evidence>
<keyword evidence="7 9" id="KW-0408">Iron</keyword>
<feature type="chain" id="PRO_5031042538" evidence="11">
    <location>
        <begin position="25"/>
        <end position="643"/>
    </location>
</feature>
<evidence type="ECO:0000313" key="13">
    <source>
        <dbReference type="EMBL" id="BAO44375.1"/>
    </source>
</evidence>
<accession>A0A7U6GIU0</accession>
<evidence type="ECO:0000256" key="5">
    <source>
        <dbReference type="ARBA" id="ARBA00022723"/>
    </source>
</evidence>
<evidence type="ECO:0000256" key="1">
    <source>
        <dbReference type="ARBA" id="ARBA00004141"/>
    </source>
</evidence>
<dbReference type="GO" id="GO:0033573">
    <property type="term" value="C:high-affinity iron permease complex"/>
    <property type="evidence" value="ECO:0007669"/>
    <property type="project" value="InterPro"/>
</dbReference>
<dbReference type="Gene3D" id="1.10.760.10">
    <property type="entry name" value="Cytochrome c-like domain"/>
    <property type="match status" value="1"/>
</dbReference>
<gene>
    <name evidence="13" type="ORF">TBH_C1452</name>
</gene>
<dbReference type="InterPro" id="IPR004923">
    <property type="entry name" value="FTR1/Fip1/EfeU"/>
</dbReference>
<evidence type="ECO:0000256" key="2">
    <source>
        <dbReference type="ARBA" id="ARBA00008333"/>
    </source>
</evidence>